<evidence type="ECO:0000259" key="1">
    <source>
        <dbReference type="Pfam" id="PF07110"/>
    </source>
</evidence>
<proteinExistence type="predicted"/>
<reference evidence="2" key="4">
    <citation type="submission" date="2024-05" db="EMBL/GenBank/DDBJ databases">
        <authorList>
            <person name="Sun Q."/>
            <person name="Zhou Y."/>
        </authorList>
    </citation>
    <scope>NUCLEOTIDE SEQUENCE</scope>
    <source>
        <strain evidence="2">CGMCC 1.18437</strain>
    </source>
</reference>
<reference evidence="2" key="1">
    <citation type="journal article" date="2014" name="Int. J. Syst. Evol. Microbiol.">
        <title>Complete genome of a new Firmicutes species belonging to the dominant human colonic microbiota ('Ruminococcus bicirculans') reveals two chromosomes and a selective capacity to utilize plant glucans.</title>
        <authorList>
            <consortium name="NISC Comparative Sequencing Program"/>
            <person name="Wegmann U."/>
            <person name="Louis P."/>
            <person name="Goesmann A."/>
            <person name="Henrissat B."/>
            <person name="Duncan S.H."/>
            <person name="Flint H.J."/>
        </authorList>
    </citation>
    <scope>NUCLEOTIDE SEQUENCE</scope>
    <source>
        <strain evidence="2">CGMCC 1.18437</strain>
    </source>
</reference>
<organism evidence="3 4">
    <name type="scientific">Deinococcus metalli</name>
    <dbReference type="NCBI Taxonomy" id="1141878"/>
    <lineage>
        <taxon>Bacteria</taxon>
        <taxon>Thermotogati</taxon>
        <taxon>Deinococcota</taxon>
        <taxon>Deinococci</taxon>
        <taxon>Deinococcales</taxon>
        <taxon>Deinococcaceae</taxon>
        <taxon>Deinococcus</taxon>
    </lineage>
</organism>
<evidence type="ECO:0000313" key="5">
    <source>
        <dbReference type="Proteomes" id="UP000619376"/>
    </source>
</evidence>
<feature type="domain" description="EthD" evidence="1">
    <location>
        <begin position="10"/>
        <end position="89"/>
    </location>
</feature>
<dbReference type="InterPro" id="IPR011008">
    <property type="entry name" value="Dimeric_a/b-barrel"/>
</dbReference>
<dbReference type="GO" id="GO:0016491">
    <property type="term" value="F:oxidoreductase activity"/>
    <property type="evidence" value="ECO:0007669"/>
    <property type="project" value="InterPro"/>
</dbReference>
<dbReference type="Proteomes" id="UP000619376">
    <property type="component" value="Unassembled WGS sequence"/>
</dbReference>
<reference evidence="3 4" key="3">
    <citation type="submission" date="2020-08" db="EMBL/GenBank/DDBJ databases">
        <title>Genomic Encyclopedia of Type Strains, Phase IV (KMG-IV): sequencing the most valuable type-strain genomes for metagenomic binning, comparative biology and taxonomic classification.</title>
        <authorList>
            <person name="Goeker M."/>
        </authorList>
    </citation>
    <scope>NUCLEOTIDE SEQUENCE [LARGE SCALE GENOMIC DNA]</scope>
    <source>
        <strain evidence="3 4">DSM 27521</strain>
    </source>
</reference>
<dbReference type="AlphaFoldDB" id="A0A7W8KHM6"/>
<accession>A0A7W8KHM6</accession>
<evidence type="ECO:0000313" key="3">
    <source>
        <dbReference type="EMBL" id="MBB5378342.1"/>
    </source>
</evidence>
<reference evidence="5" key="2">
    <citation type="journal article" date="2019" name="Int. J. Syst. Evol. Microbiol.">
        <title>The Global Catalogue of Microorganisms (GCM) 10K type strain sequencing project: providing services to taxonomists for standard genome sequencing and annotation.</title>
        <authorList>
            <consortium name="The Broad Institute Genomics Platform"/>
            <consortium name="The Broad Institute Genome Sequencing Center for Infectious Disease"/>
            <person name="Wu L."/>
            <person name="Ma J."/>
        </authorList>
    </citation>
    <scope>NUCLEOTIDE SEQUENCE [LARGE SCALE GENOMIC DNA]</scope>
    <source>
        <strain evidence="5">CGMCC 1.18437</strain>
    </source>
</reference>
<dbReference type="Proteomes" id="UP000539473">
    <property type="component" value="Unassembled WGS sequence"/>
</dbReference>
<dbReference type="PANTHER" id="PTHR40260">
    <property type="entry name" value="BLR8190 PROTEIN"/>
    <property type="match status" value="1"/>
</dbReference>
<sequence>MFKLTVLYGPPTDAAAFETYYHGMHLPLVDRIPGLRRAEVGRVVGAPDGSASPYHLITELYFDDLAALQGGMGGPEGQAAAGDIPNFATGGVTLLVSEVLDS</sequence>
<name>A0A7W8KHM6_9DEIO</name>
<evidence type="ECO:0000313" key="4">
    <source>
        <dbReference type="Proteomes" id="UP000539473"/>
    </source>
</evidence>
<evidence type="ECO:0000313" key="2">
    <source>
        <dbReference type="EMBL" id="GHF59575.1"/>
    </source>
</evidence>
<dbReference type="PANTHER" id="PTHR40260:SF2">
    <property type="entry name" value="BLR8190 PROTEIN"/>
    <property type="match status" value="1"/>
</dbReference>
<dbReference type="EMBL" id="BNAJ01000013">
    <property type="protein sequence ID" value="GHF59575.1"/>
    <property type="molecule type" value="Genomic_DNA"/>
</dbReference>
<protein>
    <submittedName>
        <fullName evidence="2">Ethyl tert-butyl ether degradation protein EthD</fullName>
    </submittedName>
    <submittedName>
        <fullName evidence="3">Uncharacterized protein (TIGR02118 family)</fullName>
    </submittedName>
</protein>
<dbReference type="RefSeq" id="WP_184114766.1">
    <property type="nucleotide sequence ID" value="NZ_BNAJ01000013.1"/>
</dbReference>
<gene>
    <name evidence="2" type="ORF">GCM10017781_39890</name>
    <name evidence="3" type="ORF">HNQ07_003848</name>
</gene>
<dbReference type="NCBIfam" id="TIGR02118">
    <property type="entry name" value="EthD family reductase"/>
    <property type="match status" value="1"/>
</dbReference>
<dbReference type="InterPro" id="IPR009799">
    <property type="entry name" value="EthD_dom"/>
</dbReference>
<comment type="caution">
    <text evidence="3">The sequence shown here is derived from an EMBL/GenBank/DDBJ whole genome shotgun (WGS) entry which is preliminary data.</text>
</comment>
<dbReference type="SUPFAM" id="SSF54909">
    <property type="entry name" value="Dimeric alpha+beta barrel"/>
    <property type="match status" value="1"/>
</dbReference>
<dbReference type="Gene3D" id="3.30.70.100">
    <property type="match status" value="1"/>
</dbReference>
<keyword evidence="5" id="KW-1185">Reference proteome</keyword>
<dbReference type="EMBL" id="JACHFK010000012">
    <property type="protein sequence ID" value="MBB5378342.1"/>
    <property type="molecule type" value="Genomic_DNA"/>
</dbReference>
<dbReference type="Pfam" id="PF07110">
    <property type="entry name" value="EthD"/>
    <property type="match status" value="1"/>
</dbReference>